<proteinExistence type="predicted"/>
<name>A0A3G4ZSG0_9VIRU</name>
<evidence type="ECO:0000313" key="1">
    <source>
        <dbReference type="EMBL" id="AYV77828.1"/>
    </source>
</evidence>
<accession>A0A3G4ZSG0</accession>
<sequence length="319" mass="37864">MTDNIMEILPETKAYYENQNKLDMIWGIYDEIMGHDERKSKTIKHFINCNYTIDTVARLPCGSVPNCYCGSLSLYKLIIGSKCIQPKSFNFMIKMGINIKDDMKFLEDYMDDLETHENWLCVKYLIMYVYTPEKILKFDTLYDLMYTNHFDEAIFTDILQYFEEHKFNMTTKSSRGVTLLDRAIWLQNTNIIDYFLNKGCKFAEGAYNPFCGIINIYNTDDYIDYRDLTINEIVQANLPIGCNFVQRLIFDLYEDEEKDDEKFEAGEEENCFQTILYCINKGYNINSKDKSGYKLKDYVITYICPLKHPIYYERYMQLL</sequence>
<reference evidence="1" key="1">
    <citation type="submission" date="2018-10" db="EMBL/GenBank/DDBJ databases">
        <title>Hidden diversity of soil giant viruses.</title>
        <authorList>
            <person name="Schulz F."/>
            <person name="Alteio L."/>
            <person name="Goudeau D."/>
            <person name="Ryan E.M."/>
            <person name="Malmstrom R.R."/>
            <person name="Blanchard J."/>
            <person name="Woyke T."/>
        </authorList>
    </citation>
    <scope>NUCLEOTIDE SEQUENCE</scope>
    <source>
        <strain evidence="1">EDV1</strain>
    </source>
</reference>
<gene>
    <name evidence="1" type="ORF">Edafosvirus2_7</name>
</gene>
<dbReference type="InterPro" id="IPR036770">
    <property type="entry name" value="Ankyrin_rpt-contain_sf"/>
</dbReference>
<protein>
    <recommendedName>
        <fullName evidence="2">Ankyrin repeat protein</fullName>
    </recommendedName>
</protein>
<evidence type="ECO:0008006" key="2">
    <source>
        <dbReference type="Google" id="ProtNLM"/>
    </source>
</evidence>
<organism evidence="1">
    <name type="scientific">Edafosvirus sp</name>
    <dbReference type="NCBI Taxonomy" id="2487765"/>
    <lineage>
        <taxon>Viruses</taxon>
        <taxon>Varidnaviria</taxon>
        <taxon>Bamfordvirae</taxon>
        <taxon>Nucleocytoviricota</taxon>
        <taxon>Megaviricetes</taxon>
        <taxon>Imitervirales</taxon>
        <taxon>Mimiviridae</taxon>
        <taxon>Klosneuvirinae</taxon>
    </lineage>
</organism>
<dbReference type="EMBL" id="MK072067">
    <property type="protein sequence ID" value="AYV77828.1"/>
    <property type="molecule type" value="Genomic_DNA"/>
</dbReference>
<dbReference type="SUPFAM" id="SSF48403">
    <property type="entry name" value="Ankyrin repeat"/>
    <property type="match status" value="1"/>
</dbReference>